<organism evidence="2 3">
    <name type="scientific">Streptomyces taklimakanensis</name>
    <dbReference type="NCBI Taxonomy" id="2569853"/>
    <lineage>
        <taxon>Bacteria</taxon>
        <taxon>Bacillati</taxon>
        <taxon>Actinomycetota</taxon>
        <taxon>Actinomycetes</taxon>
        <taxon>Kitasatosporales</taxon>
        <taxon>Streptomycetaceae</taxon>
        <taxon>Streptomyces</taxon>
    </lineage>
</organism>
<dbReference type="AlphaFoldDB" id="A0A6G2BHF0"/>
<evidence type="ECO:0000313" key="3">
    <source>
        <dbReference type="Proteomes" id="UP000473014"/>
    </source>
</evidence>
<evidence type="ECO:0000313" key="2">
    <source>
        <dbReference type="EMBL" id="MTE21634.1"/>
    </source>
</evidence>
<evidence type="ECO:0000256" key="1">
    <source>
        <dbReference type="SAM" id="MobiDB-lite"/>
    </source>
</evidence>
<gene>
    <name evidence="2" type="ORF">F0L17_21460</name>
</gene>
<protein>
    <submittedName>
        <fullName evidence="2">Uncharacterized protein</fullName>
    </submittedName>
</protein>
<keyword evidence="3" id="KW-1185">Reference proteome</keyword>
<sequence>MGENDGDGAGERGVFQGRDGLRSADPVHAGEDGLLQGGEVVGEATDQLGVLGDRHGGLPGRG</sequence>
<dbReference type="EMBL" id="WIXO01000001">
    <property type="protein sequence ID" value="MTE21634.1"/>
    <property type="molecule type" value="Genomic_DNA"/>
</dbReference>
<feature type="region of interest" description="Disordered" evidence="1">
    <location>
        <begin position="1"/>
        <end position="34"/>
    </location>
</feature>
<dbReference type="RefSeq" id="WP_155072345.1">
    <property type="nucleotide sequence ID" value="NZ_WIXO01000001.1"/>
</dbReference>
<dbReference type="Proteomes" id="UP000473014">
    <property type="component" value="Unassembled WGS sequence"/>
</dbReference>
<accession>A0A6G2BHF0</accession>
<reference evidence="2 3" key="1">
    <citation type="submission" date="2019-11" db="EMBL/GenBank/DDBJ databases">
        <authorList>
            <person name="Yuan L."/>
        </authorList>
    </citation>
    <scope>NUCLEOTIDE SEQUENCE [LARGE SCALE GENOMIC DNA]</scope>
    <source>
        <strain evidence="2 3">TRM43335</strain>
    </source>
</reference>
<name>A0A6G2BHF0_9ACTN</name>
<proteinExistence type="predicted"/>
<comment type="caution">
    <text evidence="2">The sequence shown here is derived from an EMBL/GenBank/DDBJ whole genome shotgun (WGS) entry which is preliminary data.</text>
</comment>